<dbReference type="Gene3D" id="3.40.50.1820">
    <property type="entry name" value="alpha/beta hydrolase"/>
    <property type="match status" value="1"/>
</dbReference>
<dbReference type="OrthoDB" id="9988524at2759"/>
<dbReference type="GO" id="GO:0030600">
    <property type="term" value="F:feruloyl esterase activity"/>
    <property type="evidence" value="ECO:0007669"/>
    <property type="project" value="UniProtKB-EC"/>
</dbReference>
<dbReference type="Pfam" id="PF12146">
    <property type="entry name" value="Hydrolase_4"/>
    <property type="match status" value="1"/>
</dbReference>
<proteinExistence type="predicted"/>
<keyword evidence="3" id="KW-0378">Hydrolase</keyword>
<keyword evidence="4" id="KW-1185">Reference proteome</keyword>
<sequence>MMGRSNSTPEDCNLFSAVEIQHQKMIIQNSYNEKLVGILHETGSKEVVIVCHGYRSCKDRIPMVNLAATFATERISAFRFDFAGNGESEGLFQYGNYHREVDDLRAVIQYFEHEKRSVAAIIGHSKGGNVVLLYASRFNDVHNVVNISGRFDLKRGIEGRLGKDYLQRIKKYGFIHVANRKGNIEYRVTEESLMDRLTTGTCAACQLIPQNCRVLSIHGSADKIVPMEDAMEFAKHISNHKLHIITGADHEYTCHQNELASIVLDFVKSGSSHDMATAAKKSLRSSL</sequence>
<organism evidence="3 4">
    <name type="scientific">Helianthus annuus</name>
    <name type="common">Common sunflower</name>
    <dbReference type="NCBI Taxonomy" id="4232"/>
    <lineage>
        <taxon>Eukaryota</taxon>
        <taxon>Viridiplantae</taxon>
        <taxon>Streptophyta</taxon>
        <taxon>Embryophyta</taxon>
        <taxon>Tracheophyta</taxon>
        <taxon>Spermatophyta</taxon>
        <taxon>Magnoliopsida</taxon>
        <taxon>eudicotyledons</taxon>
        <taxon>Gunneridae</taxon>
        <taxon>Pentapetalae</taxon>
        <taxon>asterids</taxon>
        <taxon>campanulids</taxon>
        <taxon>Asterales</taxon>
        <taxon>Asteraceae</taxon>
        <taxon>Asteroideae</taxon>
        <taxon>Heliantheae alliance</taxon>
        <taxon>Heliantheae</taxon>
        <taxon>Helianthus</taxon>
    </lineage>
</organism>
<evidence type="ECO:0000313" key="3">
    <source>
        <dbReference type="EMBL" id="OTG31786.1"/>
    </source>
</evidence>
<dbReference type="InterPro" id="IPR022742">
    <property type="entry name" value="Hydrolase_4"/>
</dbReference>
<evidence type="ECO:0000259" key="1">
    <source>
        <dbReference type="Pfam" id="PF12146"/>
    </source>
</evidence>
<dbReference type="PANTHER" id="PTHR42886:SF38">
    <property type="entry name" value="ALPHA_BETA-HYDROLASES SUPERFAMILY PROTEIN"/>
    <property type="match status" value="1"/>
</dbReference>
<dbReference type="SUPFAM" id="SSF53474">
    <property type="entry name" value="alpha/beta-Hydrolases"/>
    <property type="match status" value="1"/>
</dbReference>
<feature type="domain" description="Serine aminopeptidase S33" evidence="1">
    <location>
        <begin position="44"/>
        <end position="156"/>
    </location>
</feature>
<evidence type="ECO:0000313" key="4">
    <source>
        <dbReference type="Proteomes" id="UP000215914"/>
    </source>
</evidence>
<dbReference type="InParanoid" id="A0A251V9E9"/>
<reference evidence="2" key="3">
    <citation type="submission" date="2020-06" db="EMBL/GenBank/DDBJ databases">
        <title>Helianthus annuus Genome sequencing and assembly Release 2.</title>
        <authorList>
            <person name="Gouzy J."/>
            <person name="Langlade N."/>
            <person name="Munos S."/>
        </authorList>
    </citation>
    <scope>NUCLEOTIDE SEQUENCE</scope>
    <source>
        <tissue evidence="2">Leaves</tissue>
    </source>
</reference>
<dbReference type="EC" id="3.1.1.73" evidence="2"/>
<dbReference type="AlphaFoldDB" id="A0A251V9E9"/>
<evidence type="ECO:0000313" key="2">
    <source>
        <dbReference type="EMBL" id="KAF5815297.1"/>
    </source>
</evidence>
<dbReference type="OMA" id="LYASMNH"/>
<accession>A0A251V9E9</accession>
<dbReference type="Proteomes" id="UP000215914">
    <property type="component" value="Chromosome 3"/>
</dbReference>
<protein>
    <submittedName>
        <fullName evidence="2">Feruloyl esterase</fullName>
        <ecNumber evidence="2">3.1.1.73</ecNumber>
    </submittedName>
    <submittedName>
        <fullName evidence="3">Putative alpha/beta-Hydrolases superfamily protein</fullName>
    </submittedName>
</protein>
<name>A0A251V9E9_HELAN</name>
<dbReference type="InterPro" id="IPR029058">
    <property type="entry name" value="AB_hydrolase_fold"/>
</dbReference>
<dbReference type="Gramene" id="mRNA:HanXRQr2_Chr03g0121491">
    <property type="protein sequence ID" value="mRNA:HanXRQr2_Chr03g0121491"/>
    <property type="gene ID" value="HanXRQr2_Chr03g0121491"/>
</dbReference>
<gene>
    <name evidence="3" type="ORF">HannXRQ_Chr03g0079571</name>
    <name evidence="2" type="ORF">HanXRQr2_Chr03g0121491</name>
</gene>
<dbReference type="EMBL" id="CM007892">
    <property type="protein sequence ID" value="OTG31786.1"/>
    <property type="molecule type" value="Genomic_DNA"/>
</dbReference>
<reference evidence="3" key="2">
    <citation type="submission" date="2017-02" db="EMBL/GenBank/DDBJ databases">
        <title>Sunflower complete genome.</title>
        <authorList>
            <person name="Langlade N."/>
            <person name="Munos S."/>
        </authorList>
    </citation>
    <scope>NUCLEOTIDE SEQUENCE [LARGE SCALE GENOMIC DNA]</scope>
    <source>
        <tissue evidence="3">Leaves</tissue>
    </source>
</reference>
<dbReference type="STRING" id="4232.A0A251V9E9"/>
<dbReference type="FunCoup" id="A0A251V9E9">
    <property type="interactions" value="200"/>
</dbReference>
<dbReference type="GO" id="GO:0005777">
    <property type="term" value="C:peroxisome"/>
    <property type="evidence" value="ECO:0007669"/>
    <property type="project" value="EnsemblPlants"/>
</dbReference>
<dbReference type="EMBL" id="MNCJ02000318">
    <property type="protein sequence ID" value="KAF5815297.1"/>
    <property type="molecule type" value="Genomic_DNA"/>
</dbReference>
<reference evidence="2 4" key="1">
    <citation type="journal article" date="2017" name="Nature">
        <title>The sunflower genome provides insights into oil metabolism, flowering and Asterid evolution.</title>
        <authorList>
            <person name="Badouin H."/>
            <person name="Gouzy J."/>
            <person name="Grassa C.J."/>
            <person name="Murat F."/>
            <person name="Staton S.E."/>
            <person name="Cottret L."/>
            <person name="Lelandais-Briere C."/>
            <person name="Owens G.L."/>
            <person name="Carrere S."/>
            <person name="Mayjonade B."/>
            <person name="Legrand L."/>
            <person name="Gill N."/>
            <person name="Kane N.C."/>
            <person name="Bowers J.E."/>
            <person name="Hubner S."/>
            <person name="Bellec A."/>
            <person name="Berard A."/>
            <person name="Berges H."/>
            <person name="Blanchet N."/>
            <person name="Boniface M.C."/>
            <person name="Brunel D."/>
            <person name="Catrice O."/>
            <person name="Chaidir N."/>
            <person name="Claudel C."/>
            <person name="Donnadieu C."/>
            <person name="Faraut T."/>
            <person name="Fievet G."/>
            <person name="Helmstetter N."/>
            <person name="King M."/>
            <person name="Knapp S.J."/>
            <person name="Lai Z."/>
            <person name="Le Paslier M.C."/>
            <person name="Lippi Y."/>
            <person name="Lorenzon L."/>
            <person name="Mandel J.R."/>
            <person name="Marage G."/>
            <person name="Marchand G."/>
            <person name="Marquand E."/>
            <person name="Bret-Mestries E."/>
            <person name="Morien E."/>
            <person name="Nambeesan S."/>
            <person name="Nguyen T."/>
            <person name="Pegot-Espagnet P."/>
            <person name="Pouilly N."/>
            <person name="Raftis F."/>
            <person name="Sallet E."/>
            <person name="Schiex T."/>
            <person name="Thomas J."/>
            <person name="Vandecasteele C."/>
            <person name="Vares D."/>
            <person name="Vear F."/>
            <person name="Vautrin S."/>
            <person name="Crespi M."/>
            <person name="Mangin B."/>
            <person name="Burke J.M."/>
            <person name="Salse J."/>
            <person name="Munos S."/>
            <person name="Vincourt P."/>
            <person name="Rieseberg L.H."/>
            <person name="Langlade N.B."/>
        </authorList>
    </citation>
    <scope>NUCLEOTIDE SEQUENCE [LARGE SCALE GENOMIC DNA]</scope>
    <source>
        <strain evidence="4">cv. SF193</strain>
        <tissue evidence="2">Leaves</tissue>
    </source>
</reference>
<dbReference type="PANTHER" id="PTHR42886">
    <property type="entry name" value="RE40534P-RELATED"/>
    <property type="match status" value="1"/>
</dbReference>